<gene>
    <name evidence="2" type="ORF">EAH78_32125</name>
</gene>
<dbReference type="SUPFAM" id="SSF56801">
    <property type="entry name" value="Acetyl-CoA synthetase-like"/>
    <property type="match status" value="1"/>
</dbReference>
<dbReference type="GO" id="GO:0031177">
    <property type="term" value="F:phosphopantetheine binding"/>
    <property type="evidence" value="ECO:0007669"/>
    <property type="project" value="TreeGrafter"/>
</dbReference>
<dbReference type="PANTHER" id="PTHR45527">
    <property type="entry name" value="NONRIBOSOMAL PEPTIDE SYNTHETASE"/>
    <property type="match status" value="1"/>
</dbReference>
<dbReference type="GO" id="GO:0043041">
    <property type="term" value="P:amino acid activation for nonribosomal peptide biosynthetic process"/>
    <property type="evidence" value="ECO:0007669"/>
    <property type="project" value="TreeGrafter"/>
</dbReference>
<comment type="caution">
    <text evidence="2">The sequence shown here is derived from an EMBL/GenBank/DDBJ whole genome shotgun (WGS) entry which is preliminary data.</text>
</comment>
<accession>A0A502GNG1</accession>
<evidence type="ECO:0000259" key="1">
    <source>
        <dbReference type="Pfam" id="PF00501"/>
    </source>
</evidence>
<feature type="non-terminal residue" evidence="2">
    <location>
        <position position="334"/>
    </location>
</feature>
<dbReference type="FunFam" id="3.40.50.980:FF:000001">
    <property type="entry name" value="Non-ribosomal peptide synthetase"/>
    <property type="match status" value="1"/>
</dbReference>
<dbReference type="Gene3D" id="3.40.50.980">
    <property type="match status" value="2"/>
</dbReference>
<dbReference type="InterPro" id="IPR020459">
    <property type="entry name" value="AMP-binding"/>
</dbReference>
<dbReference type="RefSeq" id="WP_140672350.1">
    <property type="nucleotide sequence ID" value="NZ_RCZE01000038.1"/>
</dbReference>
<dbReference type="InterPro" id="IPR000873">
    <property type="entry name" value="AMP-dep_synth/lig_dom"/>
</dbReference>
<feature type="non-terminal residue" evidence="2">
    <location>
        <position position="1"/>
    </location>
</feature>
<dbReference type="PROSITE" id="PS00455">
    <property type="entry name" value="AMP_BINDING"/>
    <property type="match status" value="1"/>
</dbReference>
<dbReference type="GO" id="GO:0005737">
    <property type="term" value="C:cytoplasm"/>
    <property type="evidence" value="ECO:0007669"/>
    <property type="project" value="TreeGrafter"/>
</dbReference>
<protein>
    <submittedName>
        <fullName evidence="2">Non-ribosomal peptide synthetase</fullName>
    </submittedName>
</protein>
<dbReference type="InterPro" id="IPR020845">
    <property type="entry name" value="AMP-binding_CS"/>
</dbReference>
<dbReference type="EMBL" id="RCZE01000038">
    <property type="protein sequence ID" value="TPG62840.1"/>
    <property type="molecule type" value="Genomic_DNA"/>
</dbReference>
<evidence type="ECO:0000313" key="2">
    <source>
        <dbReference type="EMBL" id="TPG62840.1"/>
    </source>
</evidence>
<feature type="domain" description="AMP-dependent synthetase/ligase" evidence="1">
    <location>
        <begin position="88"/>
        <end position="333"/>
    </location>
</feature>
<dbReference type="Gene3D" id="3.30.559.30">
    <property type="entry name" value="Nonribosomal peptide synthetase, condensation domain"/>
    <property type="match status" value="1"/>
</dbReference>
<name>A0A502GNG1_9PSED</name>
<dbReference type="Pfam" id="PF00501">
    <property type="entry name" value="AMP-binding"/>
    <property type="match status" value="1"/>
</dbReference>
<reference evidence="2 3" key="1">
    <citation type="journal article" date="2019" name="Environ. Microbiol.">
        <title>Species interactions and distinct microbial communities in high Arctic permafrost affected cryosols are associated with the CH4 and CO2 gas fluxes.</title>
        <authorList>
            <person name="Altshuler I."/>
            <person name="Hamel J."/>
            <person name="Turney S."/>
            <person name="Magnuson E."/>
            <person name="Levesque R."/>
            <person name="Greer C."/>
            <person name="Whyte L.G."/>
        </authorList>
    </citation>
    <scope>NUCLEOTIDE SEQUENCE [LARGE SCALE GENOMIC DNA]</scope>
    <source>
        <strain evidence="2 3">E3</strain>
    </source>
</reference>
<dbReference type="PANTHER" id="PTHR45527:SF1">
    <property type="entry name" value="FATTY ACID SYNTHASE"/>
    <property type="match status" value="1"/>
</dbReference>
<dbReference type="Proteomes" id="UP000317933">
    <property type="component" value="Unassembled WGS sequence"/>
</dbReference>
<dbReference type="AlphaFoldDB" id="A0A502GNG1"/>
<proteinExistence type="predicted"/>
<dbReference type="PRINTS" id="PR00154">
    <property type="entry name" value="AMPBINDING"/>
</dbReference>
<sequence length="334" mass="36761">NYPITLSVDDQGEGFTLTAQTLHGIDPVRLTHYLVTALHGLLDAVVSDPQRPILTVPILPDAERQQLLVDFNATQADFPQEALIHELFEDQAQRHPDATALVFESQSLSYGELNRRANRLAHHLIALGVRPDDRVAICVERSLEMVVGLLAILKAGGAYLPLDPAYPDERLAYMLDDAAPVALLTQAALLNTLPGHLPTVLLDAPEPLLPDSNPDARALGLTSHHLAYVIYTSGSTGQPKGVMVEHRNVLNLDRGLRPFFTERMKQPYRVTMNASLLFDASVQDWMQLLSGNTVVIVPAAVRMDGQQLWHYFTQHAVDVFDSTPIQLQGLLEAG</sequence>
<evidence type="ECO:0000313" key="3">
    <source>
        <dbReference type="Proteomes" id="UP000317933"/>
    </source>
</evidence>
<dbReference type="GO" id="GO:0044550">
    <property type="term" value="P:secondary metabolite biosynthetic process"/>
    <property type="evidence" value="ECO:0007669"/>
    <property type="project" value="TreeGrafter"/>
</dbReference>
<organism evidence="2 3">
    <name type="scientific">Pseudomonas arsenicoxydans</name>
    <dbReference type="NCBI Taxonomy" id="702115"/>
    <lineage>
        <taxon>Bacteria</taxon>
        <taxon>Pseudomonadati</taxon>
        <taxon>Pseudomonadota</taxon>
        <taxon>Gammaproteobacteria</taxon>
        <taxon>Pseudomonadales</taxon>
        <taxon>Pseudomonadaceae</taxon>
        <taxon>Pseudomonas</taxon>
    </lineage>
</organism>